<dbReference type="EC" id="2.7.13.3" evidence="2"/>
<dbReference type="InterPro" id="IPR036890">
    <property type="entry name" value="HATPase_C_sf"/>
</dbReference>
<evidence type="ECO:0000256" key="4">
    <source>
        <dbReference type="ARBA" id="ARBA00022679"/>
    </source>
</evidence>
<sequence length="801" mass="90867">MFKVTARTVLELGSELISSDPIAFYELIKNGIDAGSKNGVTIRFDIVLARRDFEEAKAQVLKALNAEDPEEADDIWALDDLKDWLTGKLITEADELWDNANSLIEAAENFEDIAKAIQQINGLNSITVSDTGSGMSLKELTSVFLVIGTSSRKTEIDAALAGGKSHSPYLGEKGIGRLSAMRLGDTLSVRTTRSGESHYSLIDIDWSAFDNPDKMIQDIIVIPVRGGKKRDPEFSGTEIIIRRLNADWAEKRVDRLAMDDFSLLVNPLAKQRNQRIAVVWNGKRINIRRLENSFLSHANAVVRGHYRKTDSGPELELRIELNNIGFDHPKEISIETATADVLYGTLVGPKAKRRRMNKRDIDYTALDSVGPFDFELYWFNRSILRKHKTTGDYQALRNLLDQWMGVRLYRDAFRVYPYGSEDDDWLELDKTALKSKGYALNRIQLIGQVEIGRLSNPCLIDQTNREGLRQTPEEAILKETVQFAVERLRDEMNRITREQKDAKEPFIADETRTIDLEKRMKATIRSIGQVVPKEHREAVQELELMREEFSRYAAKARERVAEMEKDADQMLAMAGIGLMVEVVAHELTRSAEDALDILNSLKRKAVPEEIRQRLESLRASMNSISKRLRILDPLSVTGRQRKERFKLDELVQEILDAHEVQFLRHDIEVSVLLPDKPVEVSAVKGMVVQVLENLISNSLYWMDVEKQRKMSLKSALTIAVEDNPPRVRFADNGPGISEQYKDRIFDLFFSLKDKSRRRGLGLFIAKEAAEHNGGALTLDADVTNNEGRFTTFDYRVVGDGS</sequence>
<keyword evidence="3" id="KW-0597">Phosphoprotein</keyword>
<dbReference type="EMBL" id="FWFL01000002">
    <property type="protein sequence ID" value="SLN17930.1"/>
    <property type="molecule type" value="Genomic_DNA"/>
</dbReference>
<evidence type="ECO:0000256" key="1">
    <source>
        <dbReference type="ARBA" id="ARBA00000085"/>
    </source>
</evidence>
<evidence type="ECO:0000313" key="8">
    <source>
        <dbReference type="EMBL" id="SLN17930.1"/>
    </source>
</evidence>
<dbReference type="SMART" id="SM00387">
    <property type="entry name" value="HATPase_c"/>
    <property type="match status" value="1"/>
</dbReference>
<comment type="catalytic activity">
    <reaction evidence="1">
        <text>ATP + protein L-histidine = ADP + protein N-phospho-L-histidine.</text>
        <dbReference type="EC" id="2.7.13.3"/>
    </reaction>
</comment>
<dbReference type="Proteomes" id="UP000193827">
    <property type="component" value="Unassembled WGS sequence"/>
</dbReference>
<dbReference type="Pfam" id="PF02518">
    <property type="entry name" value="HATPase_c"/>
    <property type="match status" value="1"/>
</dbReference>
<evidence type="ECO:0000256" key="6">
    <source>
        <dbReference type="SAM" id="Coils"/>
    </source>
</evidence>
<dbReference type="PRINTS" id="PR00344">
    <property type="entry name" value="BCTRLSENSOR"/>
</dbReference>
<dbReference type="PANTHER" id="PTHR43304">
    <property type="entry name" value="PHYTOCHROME-LIKE PROTEIN CPH1"/>
    <property type="match status" value="1"/>
</dbReference>
<dbReference type="InterPro" id="IPR005467">
    <property type="entry name" value="His_kinase_dom"/>
</dbReference>
<feature type="coiled-coil region" evidence="6">
    <location>
        <begin position="539"/>
        <end position="604"/>
    </location>
</feature>
<dbReference type="RefSeq" id="WP_085890999.1">
    <property type="nucleotide sequence ID" value="NZ_FWFL01000002.1"/>
</dbReference>
<dbReference type="Gene3D" id="3.30.565.10">
    <property type="entry name" value="Histidine kinase-like ATPase, C-terminal domain"/>
    <property type="match status" value="2"/>
</dbReference>
<evidence type="ECO:0000313" key="9">
    <source>
        <dbReference type="Proteomes" id="UP000193827"/>
    </source>
</evidence>
<dbReference type="SUPFAM" id="SSF55874">
    <property type="entry name" value="ATPase domain of HSP90 chaperone/DNA topoisomerase II/histidine kinase"/>
    <property type="match status" value="2"/>
</dbReference>
<organism evidence="8 9">
    <name type="scientific">Roseovarius litorisediminis</name>
    <dbReference type="NCBI Taxonomy" id="1312363"/>
    <lineage>
        <taxon>Bacteria</taxon>
        <taxon>Pseudomonadati</taxon>
        <taxon>Pseudomonadota</taxon>
        <taxon>Alphaproteobacteria</taxon>
        <taxon>Rhodobacterales</taxon>
        <taxon>Roseobacteraceae</taxon>
        <taxon>Roseovarius</taxon>
    </lineage>
</organism>
<dbReference type="Pfam" id="PF13589">
    <property type="entry name" value="HATPase_c_3"/>
    <property type="match status" value="1"/>
</dbReference>
<evidence type="ECO:0000259" key="7">
    <source>
        <dbReference type="PROSITE" id="PS50109"/>
    </source>
</evidence>
<keyword evidence="4 8" id="KW-0808">Transferase</keyword>
<keyword evidence="9" id="KW-1185">Reference proteome</keyword>
<keyword evidence="5 8" id="KW-0418">Kinase</keyword>
<dbReference type="OrthoDB" id="9816482at2"/>
<name>A0A1Y5RM50_9RHOB</name>
<dbReference type="GO" id="GO:0004673">
    <property type="term" value="F:protein histidine kinase activity"/>
    <property type="evidence" value="ECO:0007669"/>
    <property type="project" value="UniProtKB-EC"/>
</dbReference>
<dbReference type="AlphaFoldDB" id="A0A1Y5RM50"/>
<accession>A0A1Y5RM50</accession>
<proteinExistence type="predicted"/>
<dbReference type="PANTHER" id="PTHR43304:SF1">
    <property type="entry name" value="PAC DOMAIN-CONTAINING PROTEIN"/>
    <property type="match status" value="1"/>
</dbReference>
<feature type="domain" description="Histidine kinase" evidence="7">
    <location>
        <begin position="582"/>
        <end position="798"/>
    </location>
</feature>
<dbReference type="InterPro" id="IPR004358">
    <property type="entry name" value="Sig_transdc_His_kin-like_C"/>
</dbReference>
<dbReference type="InterPro" id="IPR003594">
    <property type="entry name" value="HATPase_dom"/>
</dbReference>
<keyword evidence="6" id="KW-0175">Coiled coil</keyword>
<reference evidence="8 9" key="1">
    <citation type="submission" date="2017-03" db="EMBL/GenBank/DDBJ databases">
        <authorList>
            <person name="Afonso C.L."/>
            <person name="Miller P.J."/>
            <person name="Scott M.A."/>
            <person name="Spackman E."/>
            <person name="Goraichik I."/>
            <person name="Dimitrov K.M."/>
            <person name="Suarez D.L."/>
            <person name="Swayne D.E."/>
        </authorList>
    </citation>
    <scope>NUCLEOTIDE SEQUENCE [LARGE SCALE GENOMIC DNA]</scope>
    <source>
        <strain evidence="8 9">CECT 8287</strain>
    </source>
</reference>
<protein>
    <recommendedName>
        <fullName evidence="2">histidine kinase</fullName>
        <ecNumber evidence="2">2.7.13.3</ecNumber>
    </recommendedName>
</protein>
<dbReference type="PROSITE" id="PS50109">
    <property type="entry name" value="HIS_KIN"/>
    <property type="match status" value="1"/>
</dbReference>
<evidence type="ECO:0000256" key="2">
    <source>
        <dbReference type="ARBA" id="ARBA00012438"/>
    </source>
</evidence>
<evidence type="ECO:0000256" key="5">
    <source>
        <dbReference type="ARBA" id="ARBA00022777"/>
    </source>
</evidence>
<dbReference type="InterPro" id="IPR052162">
    <property type="entry name" value="Sensor_kinase/Photoreceptor"/>
</dbReference>
<evidence type="ECO:0000256" key="3">
    <source>
        <dbReference type="ARBA" id="ARBA00022553"/>
    </source>
</evidence>
<gene>
    <name evidence="8" type="primary">kinD</name>
    <name evidence="8" type="ORF">PEL8287_00713</name>
</gene>